<proteinExistence type="predicted"/>
<dbReference type="InterPro" id="IPR012337">
    <property type="entry name" value="RNaseH-like_sf"/>
</dbReference>
<evidence type="ECO:0000259" key="1">
    <source>
        <dbReference type="PROSITE" id="PS50879"/>
    </source>
</evidence>
<dbReference type="SUPFAM" id="SSF53098">
    <property type="entry name" value="Ribonuclease H-like"/>
    <property type="match status" value="1"/>
</dbReference>
<dbReference type="GO" id="GO:0004523">
    <property type="term" value="F:RNA-DNA hybrid ribonuclease activity"/>
    <property type="evidence" value="ECO:0007669"/>
    <property type="project" value="InterPro"/>
</dbReference>
<evidence type="ECO:0000313" key="3">
    <source>
        <dbReference type="WBParaSite" id="PDA_v2.g29624.t1"/>
    </source>
</evidence>
<accession>A0A914QQH6</accession>
<dbReference type="GO" id="GO:0003676">
    <property type="term" value="F:nucleic acid binding"/>
    <property type="evidence" value="ECO:0007669"/>
    <property type="project" value="InterPro"/>
</dbReference>
<dbReference type="Gene3D" id="3.30.420.10">
    <property type="entry name" value="Ribonuclease H-like superfamily/Ribonuclease H"/>
    <property type="match status" value="1"/>
</dbReference>
<dbReference type="InterPro" id="IPR002156">
    <property type="entry name" value="RNaseH_domain"/>
</dbReference>
<dbReference type="Proteomes" id="UP000887578">
    <property type="component" value="Unplaced"/>
</dbReference>
<name>A0A914QQH6_9BILA</name>
<evidence type="ECO:0000313" key="2">
    <source>
        <dbReference type="Proteomes" id="UP000887578"/>
    </source>
</evidence>
<reference evidence="3" key="1">
    <citation type="submission" date="2022-11" db="UniProtKB">
        <authorList>
            <consortium name="WormBaseParasite"/>
        </authorList>
    </citation>
    <scope>IDENTIFICATION</scope>
</reference>
<dbReference type="WBParaSite" id="PDA_v2.g29624.t1">
    <property type="protein sequence ID" value="PDA_v2.g29624.t1"/>
    <property type="gene ID" value="PDA_v2.g29624"/>
</dbReference>
<organism evidence="2 3">
    <name type="scientific">Panagrolaimus davidi</name>
    <dbReference type="NCBI Taxonomy" id="227884"/>
    <lineage>
        <taxon>Eukaryota</taxon>
        <taxon>Metazoa</taxon>
        <taxon>Ecdysozoa</taxon>
        <taxon>Nematoda</taxon>
        <taxon>Chromadorea</taxon>
        <taxon>Rhabditida</taxon>
        <taxon>Tylenchina</taxon>
        <taxon>Panagrolaimomorpha</taxon>
        <taxon>Panagrolaimoidea</taxon>
        <taxon>Panagrolaimidae</taxon>
        <taxon>Panagrolaimus</taxon>
    </lineage>
</organism>
<dbReference type="Pfam" id="PF00075">
    <property type="entry name" value="RNase_H"/>
    <property type="match status" value="1"/>
</dbReference>
<sequence length="172" mass="19315">MVAFSKELIVTIFTDGSSIKDRAGMGIYVKPGHRLNRSIPLKGKCAGFAEYAIIKIAMDDVLADPEYCKARIIICTDRKDLIDKMNGTAKQTFKKGSKIKEIYTELQASYRKFKKGQITLQKVDAHTNEKDGNYYADKLAGYASGKENDLPKGILTNYAEELCNYEIKNLNQ</sequence>
<dbReference type="AlphaFoldDB" id="A0A914QQH6"/>
<protein>
    <submittedName>
        <fullName evidence="3">RNase H type-1 domain-containing protein</fullName>
    </submittedName>
</protein>
<keyword evidence="2" id="KW-1185">Reference proteome</keyword>
<dbReference type="PROSITE" id="PS50879">
    <property type="entry name" value="RNASE_H_1"/>
    <property type="match status" value="1"/>
</dbReference>
<dbReference type="InterPro" id="IPR036397">
    <property type="entry name" value="RNaseH_sf"/>
</dbReference>
<feature type="domain" description="RNase H type-1" evidence="1">
    <location>
        <begin position="6"/>
        <end position="145"/>
    </location>
</feature>